<dbReference type="GO" id="GO:0030677">
    <property type="term" value="C:ribonuclease P complex"/>
    <property type="evidence" value="ECO:0007669"/>
    <property type="project" value="InterPro"/>
</dbReference>
<feature type="region of interest" description="Disordered" evidence="9">
    <location>
        <begin position="189"/>
        <end position="213"/>
    </location>
</feature>
<dbReference type="GO" id="GO:0004519">
    <property type="term" value="F:endonuclease activity"/>
    <property type="evidence" value="ECO:0007669"/>
    <property type="project" value="UniProtKB-KW"/>
</dbReference>
<evidence type="ECO:0000256" key="3">
    <source>
        <dbReference type="ARBA" id="ARBA00022490"/>
    </source>
</evidence>
<dbReference type="InterPro" id="IPR016848">
    <property type="entry name" value="RNase_P/MRP_Rpp29-subunit"/>
</dbReference>
<dbReference type="PANTHER" id="PTHR13348:SF0">
    <property type="entry name" value="RIBONUCLEASE P PROTEIN SUBUNIT P29"/>
    <property type="match status" value="1"/>
</dbReference>
<evidence type="ECO:0000313" key="11">
    <source>
        <dbReference type="Proteomes" id="UP001316803"/>
    </source>
</evidence>
<keyword evidence="5" id="KW-0540">Nuclease</keyword>
<protein>
    <recommendedName>
        <fullName evidence="8">Ribonuclease P protein subunit</fullName>
    </recommendedName>
</protein>
<dbReference type="SMART" id="SM00538">
    <property type="entry name" value="POP4"/>
    <property type="match status" value="1"/>
</dbReference>
<evidence type="ECO:0000313" key="10">
    <source>
        <dbReference type="EMBL" id="KAK5955547.1"/>
    </source>
</evidence>
<dbReference type="GO" id="GO:0033204">
    <property type="term" value="F:ribonuclease P RNA binding"/>
    <property type="evidence" value="ECO:0007669"/>
    <property type="project" value="InterPro"/>
</dbReference>
<comment type="caution">
    <text evidence="10">The sequence shown here is derived from an EMBL/GenBank/DDBJ whole genome shotgun (WGS) entry which is preliminary data.</text>
</comment>
<keyword evidence="8" id="KW-0539">Nucleus</keyword>
<dbReference type="HAMAP" id="MF_00754">
    <property type="entry name" value="RNase_P_1"/>
    <property type="match status" value="1"/>
</dbReference>
<evidence type="ECO:0000256" key="1">
    <source>
        <dbReference type="ARBA" id="ARBA00004123"/>
    </source>
</evidence>
<dbReference type="PIRSF" id="PIRSF027081">
    <property type="entry name" value="RNase_P/MRP_p29_subunit"/>
    <property type="match status" value="1"/>
</dbReference>
<evidence type="ECO:0000256" key="4">
    <source>
        <dbReference type="ARBA" id="ARBA00022694"/>
    </source>
</evidence>
<keyword evidence="6" id="KW-0255">Endonuclease</keyword>
<comment type="similarity">
    <text evidence="2">Belongs to the eukaryotic/archaeal RNase P protein component 1 family.</text>
</comment>
<dbReference type="InterPro" id="IPR002730">
    <property type="entry name" value="Rpp29/RNP1"/>
</dbReference>
<name>A0AAN8I5I6_9EURO</name>
<dbReference type="Gene3D" id="2.30.30.210">
    <property type="entry name" value="Ribonuclease P/MRP, subunit p29"/>
    <property type="match status" value="1"/>
</dbReference>
<dbReference type="EMBL" id="JAKLMC020000006">
    <property type="protein sequence ID" value="KAK5955547.1"/>
    <property type="molecule type" value="Genomic_DNA"/>
</dbReference>
<gene>
    <name evidence="10" type="ORF">OHC33_003188</name>
</gene>
<keyword evidence="7" id="KW-0378">Hydrolase</keyword>
<dbReference type="SUPFAM" id="SSF101744">
    <property type="entry name" value="Rof/RNase P subunit-like"/>
    <property type="match status" value="1"/>
</dbReference>
<comment type="subcellular location">
    <subcellularLocation>
        <location evidence="1">Nucleus</location>
    </subcellularLocation>
</comment>
<dbReference type="InterPro" id="IPR023538">
    <property type="entry name" value="RNP1"/>
</dbReference>
<dbReference type="Pfam" id="PF01868">
    <property type="entry name" value="RNase_P-MRP_p29"/>
    <property type="match status" value="1"/>
</dbReference>
<reference evidence="10 11" key="1">
    <citation type="submission" date="2022-12" db="EMBL/GenBank/DDBJ databases">
        <title>Genomic features and morphological characterization of a novel Knufia sp. strain isolated from spacecraft assembly facility.</title>
        <authorList>
            <person name="Teixeira M."/>
            <person name="Chander A.M."/>
            <person name="Stajich J.E."/>
            <person name="Venkateswaran K."/>
        </authorList>
    </citation>
    <scope>NUCLEOTIDE SEQUENCE [LARGE SCALE GENOMIC DNA]</scope>
    <source>
        <strain evidence="10 11">FJI-L2-BK-P2</strain>
    </source>
</reference>
<dbReference type="InterPro" id="IPR036980">
    <property type="entry name" value="RNase_P/MRP_Rpp29_sf"/>
</dbReference>
<keyword evidence="11" id="KW-1185">Reference proteome</keyword>
<dbReference type="GO" id="GO:0000172">
    <property type="term" value="C:ribonuclease MRP complex"/>
    <property type="evidence" value="ECO:0007669"/>
    <property type="project" value="InterPro"/>
</dbReference>
<evidence type="ECO:0000256" key="7">
    <source>
        <dbReference type="ARBA" id="ARBA00022801"/>
    </source>
</evidence>
<accession>A0AAN8I5I6</accession>
<dbReference type="AlphaFoldDB" id="A0AAN8I5I6"/>
<sequence length="299" mass="33054">MSNPTPSTPDPTTPSHPAHTLLLRAHSPQKATQIFTDKIAHKPLLLSTSTEHTTTNKRSLRRHIRQHKNRYALKHARPKPLSAKEKRALGLYTLRPEECKYGVYVGLSRLWRRYILEVLGYLDREGGVVKGRVGSPVAVSGAGALIASADFHGMEVEVVRCCEGARVGVRGIVVRETRSTVTVVCDEREDKRRRKRGGGGKRGDEGGVPEADEGQDKVRMILKKGTVFRVVVDLPTVDEVAEGKVDEGIQAGANGARGSSAVGSNTKRQLIFELHGDQLEIRPIERATKKFKWKSKDYL</sequence>
<dbReference type="GO" id="GO:0001682">
    <property type="term" value="P:tRNA 5'-leader removal"/>
    <property type="evidence" value="ECO:0007669"/>
    <property type="project" value="InterPro"/>
</dbReference>
<evidence type="ECO:0000256" key="2">
    <source>
        <dbReference type="ARBA" id="ARBA00006181"/>
    </source>
</evidence>
<evidence type="ECO:0000256" key="6">
    <source>
        <dbReference type="ARBA" id="ARBA00022759"/>
    </source>
</evidence>
<dbReference type="Proteomes" id="UP001316803">
    <property type="component" value="Unassembled WGS sequence"/>
</dbReference>
<dbReference type="GO" id="GO:0016787">
    <property type="term" value="F:hydrolase activity"/>
    <property type="evidence" value="ECO:0007669"/>
    <property type="project" value="UniProtKB-KW"/>
</dbReference>
<proteinExistence type="inferred from homology"/>
<organism evidence="10 11">
    <name type="scientific">Knufia fluminis</name>
    <dbReference type="NCBI Taxonomy" id="191047"/>
    <lineage>
        <taxon>Eukaryota</taxon>
        <taxon>Fungi</taxon>
        <taxon>Dikarya</taxon>
        <taxon>Ascomycota</taxon>
        <taxon>Pezizomycotina</taxon>
        <taxon>Eurotiomycetes</taxon>
        <taxon>Chaetothyriomycetidae</taxon>
        <taxon>Chaetothyriales</taxon>
        <taxon>Trichomeriaceae</taxon>
        <taxon>Knufia</taxon>
    </lineage>
</organism>
<keyword evidence="4 8" id="KW-0819">tRNA processing</keyword>
<dbReference type="GO" id="GO:0006364">
    <property type="term" value="P:rRNA processing"/>
    <property type="evidence" value="ECO:0007669"/>
    <property type="project" value="TreeGrafter"/>
</dbReference>
<evidence type="ECO:0000256" key="8">
    <source>
        <dbReference type="PIRNR" id="PIRNR027081"/>
    </source>
</evidence>
<dbReference type="InterPro" id="IPR023534">
    <property type="entry name" value="Rof/RNase_P-like"/>
</dbReference>
<keyword evidence="3" id="KW-0963">Cytoplasm</keyword>
<dbReference type="PANTHER" id="PTHR13348">
    <property type="entry name" value="RIBONUCLEASE P SUBUNIT P29"/>
    <property type="match status" value="1"/>
</dbReference>
<evidence type="ECO:0000256" key="5">
    <source>
        <dbReference type="ARBA" id="ARBA00022722"/>
    </source>
</evidence>
<evidence type="ECO:0000256" key="9">
    <source>
        <dbReference type="SAM" id="MobiDB-lite"/>
    </source>
</evidence>
<dbReference type="GO" id="GO:0005634">
    <property type="term" value="C:nucleus"/>
    <property type="evidence" value="ECO:0007669"/>
    <property type="project" value="UniProtKB-SubCell"/>
</dbReference>